<keyword evidence="2" id="KW-0285">Flavoprotein</keyword>
<dbReference type="GO" id="GO:0004502">
    <property type="term" value="F:kynurenine 3-monooxygenase activity"/>
    <property type="evidence" value="ECO:0007669"/>
    <property type="project" value="TreeGrafter"/>
</dbReference>
<keyword evidence="4" id="KW-0521">NADP</keyword>
<comment type="cofactor">
    <cofactor evidence="1">
        <name>FAD</name>
        <dbReference type="ChEBI" id="CHEBI:57692"/>
    </cofactor>
</comment>
<keyword evidence="5" id="KW-0560">Oxidoreductase</keyword>
<evidence type="ECO:0000256" key="1">
    <source>
        <dbReference type="ARBA" id="ARBA00001974"/>
    </source>
</evidence>
<evidence type="ECO:0000256" key="3">
    <source>
        <dbReference type="ARBA" id="ARBA00022827"/>
    </source>
</evidence>
<dbReference type="GO" id="GO:0071949">
    <property type="term" value="F:FAD binding"/>
    <property type="evidence" value="ECO:0007669"/>
    <property type="project" value="InterPro"/>
</dbReference>
<keyword evidence="6" id="KW-0503">Monooxygenase</keyword>
<feature type="chain" id="PRO_5031311628" description="FAD-binding domain-containing protein" evidence="7">
    <location>
        <begin position="20"/>
        <end position="486"/>
    </location>
</feature>
<gene>
    <name evidence="9" type="ORF">ASEP1449_LOCUS6872</name>
</gene>
<dbReference type="Gene3D" id="3.50.50.60">
    <property type="entry name" value="FAD/NAD(P)-binding domain"/>
    <property type="match status" value="1"/>
</dbReference>
<evidence type="ECO:0000256" key="2">
    <source>
        <dbReference type="ARBA" id="ARBA00022630"/>
    </source>
</evidence>
<feature type="signal peptide" evidence="7">
    <location>
        <begin position="1"/>
        <end position="19"/>
    </location>
</feature>
<dbReference type="PANTHER" id="PTHR46028">
    <property type="entry name" value="KYNURENINE 3-MONOOXYGENASE"/>
    <property type="match status" value="1"/>
</dbReference>
<keyword evidence="7" id="KW-0732">Signal</keyword>
<keyword evidence="3" id="KW-0274">FAD</keyword>
<dbReference type="SUPFAM" id="SSF51905">
    <property type="entry name" value="FAD/NAD(P)-binding domain"/>
    <property type="match status" value="1"/>
</dbReference>
<name>A0A7S2XPV5_9STRA</name>
<evidence type="ECO:0000313" key="9">
    <source>
        <dbReference type="EMBL" id="CAD9815046.1"/>
    </source>
</evidence>
<evidence type="ECO:0000256" key="4">
    <source>
        <dbReference type="ARBA" id="ARBA00022857"/>
    </source>
</evidence>
<dbReference type="InterPro" id="IPR036188">
    <property type="entry name" value="FAD/NAD-bd_sf"/>
</dbReference>
<dbReference type="InterPro" id="IPR002938">
    <property type="entry name" value="FAD-bd"/>
</dbReference>
<dbReference type="PANTHER" id="PTHR46028:SF2">
    <property type="entry name" value="KYNURENINE 3-MONOOXYGENASE"/>
    <property type="match status" value="1"/>
</dbReference>
<proteinExistence type="predicted"/>
<protein>
    <recommendedName>
        <fullName evidence="8">FAD-binding domain-containing protein</fullName>
    </recommendedName>
</protein>
<accession>A0A7S2XPV5</accession>
<evidence type="ECO:0000259" key="8">
    <source>
        <dbReference type="Pfam" id="PF01494"/>
    </source>
</evidence>
<dbReference type="PRINTS" id="PR00420">
    <property type="entry name" value="RNGMNOXGNASE"/>
</dbReference>
<reference evidence="9" key="1">
    <citation type="submission" date="2021-01" db="EMBL/GenBank/DDBJ databases">
        <authorList>
            <person name="Corre E."/>
            <person name="Pelletier E."/>
            <person name="Niang G."/>
            <person name="Scheremetjew M."/>
            <person name="Finn R."/>
            <person name="Kale V."/>
            <person name="Holt S."/>
            <person name="Cochrane G."/>
            <person name="Meng A."/>
            <person name="Brown T."/>
            <person name="Cohen L."/>
        </authorList>
    </citation>
    <scope>NUCLEOTIDE SEQUENCE</scope>
    <source>
        <strain evidence="9">CCMP2084</strain>
    </source>
</reference>
<organism evidence="9">
    <name type="scientific">Attheya septentrionalis</name>
    <dbReference type="NCBI Taxonomy" id="420275"/>
    <lineage>
        <taxon>Eukaryota</taxon>
        <taxon>Sar</taxon>
        <taxon>Stramenopiles</taxon>
        <taxon>Ochrophyta</taxon>
        <taxon>Bacillariophyta</taxon>
        <taxon>Coscinodiscophyceae</taxon>
        <taxon>Chaetocerotophycidae</taxon>
        <taxon>Chaetocerotales</taxon>
        <taxon>Attheyaceae</taxon>
        <taxon>Attheya</taxon>
    </lineage>
</organism>
<dbReference type="Pfam" id="PF01494">
    <property type="entry name" value="FAD_binding_3"/>
    <property type="match status" value="1"/>
</dbReference>
<evidence type="ECO:0000256" key="7">
    <source>
        <dbReference type="SAM" id="SignalP"/>
    </source>
</evidence>
<dbReference type="GO" id="GO:0070189">
    <property type="term" value="P:kynurenine metabolic process"/>
    <property type="evidence" value="ECO:0007669"/>
    <property type="project" value="TreeGrafter"/>
</dbReference>
<dbReference type="AlphaFoldDB" id="A0A7S2XPV5"/>
<feature type="domain" description="FAD-binding" evidence="8">
    <location>
        <begin position="45"/>
        <end position="379"/>
    </location>
</feature>
<evidence type="ECO:0000256" key="5">
    <source>
        <dbReference type="ARBA" id="ARBA00023002"/>
    </source>
</evidence>
<dbReference type="EMBL" id="HBHQ01010219">
    <property type="protein sequence ID" value="CAD9815046.1"/>
    <property type="molecule type" value="Transcribed_RNA"/>
</dbReference>
<evidence type="ECO:0000256" key="6">
    <source>
        <dbReference type="ARBA" id="ARBA00023033"/>
    </source>
</evidence>
<sequence length="486" mass="52667">MELMFFNVLLCVLLTVTAGFLSPSDSVHRYATHLFATKTQPLEQLKVAVVGGGPSGLLLAHKLLANGASVDIYEGRRDPRLSNDLEGRAYALGLGMRGRTAIRSVDDALWEAVKARGYESERFTLYIRGFPIRLRDKVVDGDGSLEPSVLMYQSDLCAALLDDLVKRDVEGKLSVKFEQRIESCDLKGKFLNLANNIRSDPFDVIIGCDGVNSVVRSSIAAASTAFEVEKTILPGEFKACRLATAPEKLDPTSVALVIPNSGSTTCFVEPTADGSCLLFAGRGGKDDPIMNPSANLTVTAEALKESFPILEGTDFDELARQLANQPAGSASSVRCNVYHYGHAAALCGDAAHATGGVSGQGVNSALFDSVVLAEALEESFDPLNKDASLQKCFLKYSQRQVPEGKALYDLSFGPNPRGLLKLNFFARTALDTLFQGRFGIGQAPLQTMLTTSTIPFSEVRRERGEFYDEPFPDQAMFDDMLAKIYN</sequence>